<dbReference type="EnsemblMetazoa" id="CLYHEMT025814.1">
    <property type="protein sequence ID" value="CLYHEMP025814.1"/>
    <property type="gene ID" value="CLYHEMG025814"/>
</dbReference>
<dbReference type="AlphaFoldDB" id="A0A7M5XMM9"/>
<dbReference type="GO" id="GO:0071539">
    <property type="term" value="P:protein localization to centrosome"/>
    <property type="evidence" value="ECO:0007669"/>
    <property type="project" value="TreeGrafter"/>
</dbReference>
<organism evidence="3 4">
    <name type="scientific">Clytia hemisphaerica</name>
    <dbReference type="NCBI Taxonomy" id="252671"/>
    <lineage>
        <taxon>Eukaryota</taxon>
        <taxon>Metazoa</taxon>
        <taxon>Cnidaria</taxon>
        <taxon>Hydrozoa</taxon>
        <taxon>Hydroidolina</taxon>
        <taxon>Leptothecata</taxon>
        <taxon>Obeliida</taxon>
        <taxon>Clytiidae</taxon>
        <taxon>Clytia</taxon>
    </lineage>
</organism>
<proteinExistence type="predicted"/>
<feature type="compositionally biased region" description="Basic and acidic residues" evidence="2">
    <location>
        <begin position="413"/>
        <end position="422"/>
    </location>
</feature>
<name>A0A7M5XMM9_9CNID</name>
<evidence type="ECO:0000256" key="2">
    <source>
        <dbReference type="SAM" id="MobiDB-lite"/>
    </source>
</evidence>
<reference evidence="3" key="1">
    <citation type="submission" date="2021-01" db="UniProtKB">
        <authorList>
            <consortium name="EnsemblMetazoa"/>
        </authorList>
    </citation>
    <scope>IDENTIFICATION</scope>
</reference>
<dbReference type="PANTHER" id="PTHR15732">
    <property type="entry name" value="PROTEIN MOONRAKER"/>
    <property type="match status" value="1"/>
</dbReference>
<evidence type="ECO:0000313" key="4">
    <source>
        <dbReference type="Proteomes" id="UP000594262"/>
    </source>
</evidence>
<keyword evidence="1" id="KW-0175">Coiled coil</keyword>
<dbReference type="Proteomes" id="UP000594262">
    <property type="component" value="Unplaced"/>
</dbReference>
<dbReference type="OrthoDB" id="10072648at2759"/>
<dbReference type="Pfam" id="PF15718">
    <property type="entry name" value="MNR"/>
    <property type="match status" value="2"/>
</dbReference>
<accession>A0A7M5XMM9</accession>
<feature type="region of interest" description="Disordered" evidence="2">
    <location>
        <begin position="127"/>
        <end position="192"/>
    </location>
</feature>
<dbReference type="GO" id="GO:0034451">
    <property type="term" value="C:centriolar satellite"/>
    <property type="evidence" value="ECO:0007669"/>
    <property type="project" value="TreeGrafter"/>
</dbReference>
<dbReference type="GO" id="GO:0007099">
    <property type="term" value="P:centriole replication"/>
    <property type="evidence" value="ECO:0007669"/>
    <property type="project" value="InterPro"/>
</dbReference>
<feature type="compositionally biased region" description="Basic and acidic residues" evidence="2">
    <location>
        <begin position="127"/>
        <end position="143"/>
    </location>
</feature>
<feature type="region of interest" description="Disordered" evidence="2">
    <location>
        <begin position="410"/>
        <end position="497"/>
    </location>
</feature>
<dbReference type="PANTHER" id="PTHR15732:SF4">
    <property type="entry name" value="PROTEIN MOONRAKER"/>
    <property type="match status" value="1"/>
</dbReference>
<dbReference type="InterPro" id="IPR031447">
    <property type="entry name" value="MNR"/>
</dbReference>
<feature type="coiled-coil region" evidence="1">
    <location>
        <begin position="192"/>
        <end position="253"/>
    </location>
</feature>
<keyword evidence="4" id="KW-1185">Reference proteome</keyword>
<sequence length="723" mass="83863">NFKYSMFIIKESKLNKMQHSTPSSVLKRNLPQTQLYFNNGERRNPSNSYNAIRKPKPIIIEKIIPRFDIGHTNTALSLPSEEELISSKRLSAAVQLAKLDIRKLKSMLTEDRTDTVLEKSLKRTIKKNDYAKKGKPQPEEKSSMKNKRKRNKADDGKSYKLHFYPSSSDVKTDAPSFKPSLPVKDSSKEDQVADLQKELEKYSKSLQQVVSTLHDKGYGGPHRNEKKFRKMNILQQEQEERRWEMKVKRAEEQAKRSGRMLYGLQRKVHDLNRHINKKTFEIKDWKKSEYLESLLAAHKDAVKTLQSFVNHAPLYYDTSGQLPCIYKELGQLLRQLSALSIHKESFVNTSATEDLMLSLTTLDNRKGSIFNHKTYKKDVFSSPLARFHHQPSLKDYEQWMKEQAHTMKMQTKKVKEDLDKQTSKSNKNKQFMMAAKPQNAGKSSKPVASKLKKKSIKVQSSKPSNLEKRPTTYSAPTVASRIREKPQITRSSPSKKNIAFEVDTRSFKEKDDDIVEEARDRSRFDDVALKQRSPNYDPLSPPESGLDEPVYCYNEGKHTTRRRVLGSPLPFVEKEVKRQHWLDRLKNHQMQKLNRMGKENLENFEQLRQEFEASKYLISQAEKDIASRLKPLLDRAETIAKQDEKRTDDYKRSIKKRLAEVASQKALSEGERLAEYILEDLLMEAAVELSNMDKEEVAENEAAFAFDRPTLESIEERLSQFQV</sequence>
<protein>
    <submittedName>
        <fullName evidence="3">Uncharacterized protein</fullName>
    </submittedName>
</protein>
<evidence type="ECO:0000313" key="3">
    <source>
        <dbReference type="EnsemblMetazoa" id="CLYHEMP025814.1"/>
    </source>
</evidence>
<evidence type="ECO:0000256" key="1">
    <source>
        <dbReference type="SAM" id="Coils"/>
    </source>
</evidence>